<proteinExistence type="predicted"/>
<keyword evidence="4 9" id="KW-1133">Transmembrane helix</keyword>
<feature type="region of interest" description="Disordered" evidence="8">
    <location>
        <begin position="1579"/>
        <end position="1598"/>
    </location>
</feature>
<evidence type="ECO:0000313" key="12">
    <source>
        <dbReference type="Proteomes" id="UP001054857"/>
    </source>
</evidence>
<feature type="compositionally biased region" description="Polar residues" evidence="8">
    <location>
        <begin position="1720"/>
        <end position="1737"/>
    </location>
</feature>
<keyword evidence="2" id="KW-0813">Transport</keyword>
<feature type="transmembrane region" description="Helical" evidence="9">
    <location>
        <begin position="1077"/>
        <end position="1099"/>
    </location>
</feature>
<feature type="compositionally biased region" description="Gly residues" evidence="8">
    <location>
        <begin position="2139"/>
        <end position="2154"/>
    </location>
</feature>
<dbReference type="InterPro" id="IPR005821">
    <property type="entry name" value="Ion_trans_dom"/>
</dbReference>
<feature type="compositionally biased region" description="Low complexity" evidence="8">
    <location>
        <begin position="1964"/>
        <end position="1988"/>
    </location>
</feature>
<evidence type="ECO:0000313" key="11">
    <source>
        <dbReference type="EMBL" id="GFR45338.1"/>
    </source>
</evidence>
<feature type="transmembrane region" description="Helical" evidence="9">
    <location>
        <begin position="1365"/>
        <end position="1391"/>
    </location>
</feature>
<evidence type="ECO:0000256" key="6">
    <source>
        <dbReference type="ARBA" id="ARBA00023136"/>
    </source>
</evidence>
<feature type="transmembrane region" description="Helical" evidence="9">
    <location>
        <begin position="901"/>
        <end position="921"/>
    </location>
</feature>
<evidence type="ECO:0000256" key="1">
    <source>
        <dbReference type="ARBA" id="ARBA00004141"/>
    </source>
</evidence>
<evidence type="ECO:0000256" key="8">
    <source>
        <dbReference type="SAM" id="MobiDB-lite"/>
    </source>
</evidence>
<dbReference type="PANTHER" id="PTHR10117">
    <property type="entry name" value="TRANSIENT RECEPTOR POTENTIAL CHANNEL"/>
    <property type="match status" value="1"/>
</dbReference>
<feature type="transmembrane region" description="Helical" evidence="9">
    <location>
        <begin position="1196"/>
        <end position="1223"/>
    </location>
</feature>
<protein>
    <recommendedName>
        <fullName evidence="10">Ion transport domain-containing protein</fullName>
    </recommendedName>
</protein>
<feature type="compositionally biased region" description="Polar residues" evidence="8">
    <location>
        <begin position="1775"/>
        <end position="1784"/>
    </location>
</feature>
<keyword evidence="7" id="KW-0407">Ion channel</keyword>
<evidence type="ECO:0000256" key="5">
    <source>
        <dbReference type="ARBA" id="ARBA00023065"/>
    </source>
</evidence>
<dbReference type="GO" id="GO:0051480">
    <property type="term" value="P:regulation of cytosolic calcium ion concentration"/>
    <property type="evidence" value="ECO:0007669"/>
    <property type="project" value="TreeGrafter"/>
</dbReference>
<feature type="compositionally biased region" description="Gly residues" evidence="8">
    <location>
        <begin position="1883"/>
        <end position="1892"/>
    </location>
</feature>
<keyword evidence="5" id="KW-0406">Ion transport</keyword>
<dbReference type="GO" id="GO:0070679">
    <property type="term" value="F:inositol 1,4,5 trisphosphate binding"/>
    <property type="evidence" value="ECO:0007669"/>
    <property type="project" value="TreeGrafter"/>
</dbReference>
<evidence type="ECO:0000256" key="7">
    <source>
        <dbReference type="ARBA" id="ARBA00023303"/>
    </source>
</evidence>
<feature type="region of interest" description="Disordered" evidence="8">
    <location>
        <begin position="1832"/>
        <end position="2154"/>
    </location>
</feature>
<accession>A0AAD3DRF9</accession>
<evidence type="ECO:0000256" key="9">
    <source>
        <dbReference type="SAM" id="Phobius"/>
    </source>
</evidence>
<feature type="compositionally biased region" description="Low complexity" evidence="8">
    <location>
        <begin position="1699"/>
        <end position="1710"/>
    </location>
</feature>
<keyword evidence="3 9" id="KW-0812">Transmembrane</keyword>
<feature type="region of interest" description="Disordered" evidence="8">
    <location>
        <begin position="1"/>
        <end position="79"/>
    </location>
</feature>
<feature type="region of interest" description="Disordered" evidence="8">
    <location>
        <begin position="1241"/>
        <end position="1331"/>
    </location>
</feature>
<keyword evidence="12" id="KW-1185">Reference proteome</keyword>
<sequence length="2154" mass="227744">MRSTADLESSPRGSETAGPSIAGVNRLRPLAQQQPECEIQPHKEPPDDEDGGSWRAPGYIPSSPHAAIAGPQGIAESTTPRVSVFTHIDTGMARELMAAAPSPTPEPEASQSPMPMSTPHRLPTTATNEASPVATSARAHGHVQFSSNLDGNIPGEIPLTPTQRGTPTSARYAPGLSSVPSGYYAAPLLSSPDRPSRLAGAYRPLGSARTGAFAAGSGLNASQQSWHLRALTPDRVKELKLPLELTVQHSNRIEKIPADKLLPFVIGERPYTIGRTPGSSAVRLVRNCPELSDGSVCYVKSDTMDAAASGLREVFSGTLSSKCPAGVVLKLFVLFPSLMRPPHWLRKDFSLVKTAAVEMSWEIPKRMSFLLRTMRRLRSAEAQYLAVWASKKKIGPGEGFKLYGAEGTAEMTDRPYLLVLKFYEKHEGPDPRLLAASREGPLSPGPLPSMPSAAAAAVAAAAVTPGRGGVSPTNDPVTHFSQPGALVPLSSAPTGGTAGMLGSAALMGSTGGLAANLNLNLNSARRGAARDFMRQLLLSAQSTDAGLMDAFERKRLAWDSLLDHFLHHRDSPALHRLIDSNFANPLLQQQHTVDQVEKVAMANNDPGLLLMLYEHTEVEMDLQVLAFLIHAWAVQPLGGRAATSQAAAAAAAAGRLGTTVCSSLAAEDAGGLAGLADMQEAEGNLAGRIEEFLVKYVVRRRNPLSVTAAILTAVKEEMQKHEENRRVMRLAQARFHSLHLALLRKLNRFADPRSIRQVERILQPSLVPNTVNELSPLQVAFDSQDLKFMTETVIEVYVKVQWAGGELLALTANEDERATGATNPLLAYAVLRSLGFAGKGTFDPLVKAASRLWHLYAFTSTAFFNSPRGRWALHALFELSFLVLYQWQVMYPRVALRTLRALHCLFLAFILGNLLDMAQFVHYKYGSLARIHRFLQDPWNALGLIVNACLLLLTGLKLAQEWGAPWLPPYQSGDAIHMCMATMAVFVWVRALGMAVPVYPSLGPLLNTVARMMEEVIAFLFPMLIVMTGFSTMMSAIYQDLVPDYANFATAMLQLFSSMLGNFDFTLFDGLDVVKHLYGVIVQVIFLVISAILLMNLLIAIITNRYRPQEVEAETAFKKAQIVNYYETQVSRNLVCSPFSLLHLLLSSAGLPAGMRPKVGGSGPTATRLALLPPDGVLLPDDSCERPTGVGEIPHLIFLLTLYPIMAVTCWLLFLVYTPFGVWQFASRQYARYLKGHDRKRKKQQLLRQQQQPQRKYAASKVRSSSPTPTAASNTPITAITNNASASSDSDSDSDTESPPATTSTARRRTSSASRAPTSHPTATTHSNSSTGIAASLETFKPYGRFKKSLQAESQQTELSPLRTAAYMAVTSALTLVGLALYLGLLVGLLLVGWSSLYQWAAKLLFSVFNVMLRPLVDVVRTVRRRRLAKARAWERKELLKRVAAGTAAAAAAASPPRPLPRPRPAFGEVLCSPTGCSSSATPAIGAGVSVVDEAAEAAKQAAEAAEAAEQRRLRALVHWRHAIEKGLAMQDVRYLSVRDVLRALAASKFKPNMQAWQLSLDPRASSQEILDEQLQDLEDDEDEWDDDEPAPEEADNDEMEALILEKTDNLTREMRENFHHHQECFSFLIRQVEQLTADVARVAGSSSGTGTLSGGVGGGGTADGAGGAVMDSARASPGQDSVMPSPANLMAPPPSIVTTAPPSTASGATPPRPAPWGDPSQSGRTLNYNSAGSSRRSATEAEQGRVRQLAMPPRPRPPQLALGGPSVQAVMSARVTSASSGTPVRQGVSRPGSAAAAATAAARARAAASTAAAAAAASQAAAGVVAVGSTPIGYAHHTHGSGGAGVATSAPPPQQQQQQQPRISSSGSDSDIEVGEDPEGGVDLGDGGGADGDQEEAIYDDPTARHMLRNGSEAASSDSDGSGAADAFDDGAGADGGGVPSGGQEELPLLDAAAADGSPTPNAATAAAAAAAAATSSYGHGTDTGTSAGSGGSGLPRRTSSSAGGGLPPLHLSPPPHIHPLLRHSAGADAAPSPALLDVAAAPEQPAATEEVVRSSFPGRPILSPLPGGPARHGLGRSLSGAKLAALGPAAAATAPSSGGSSLRGSAEAAEAQQQQQTVPHGRPSVVREEEEEEEAGDGSGAAAGLGEGRLHG</sequence>
<feature type="region of interest" description="Disordered" evidence="8">
    <location>
        <begin position="1647"/>
        <end position="1799"/>
    </location>
</feature>
<feature type="compositionally biased region" description="Low complexity" evidence="8">
    <location>
        <begin position="2040"/>
        <end position="2051"/>
    </location>
</feature>
<feature type="region of interest" description="Disordered" evidence="8">
    <location>
        <begin position="99"/>
        <end position="126"/>
    </location>
</feature>
<dbReference type="GO" id="GO:0005886">
    <property type="term" value="C:plasma membrane"/>
    <property type="evidence" value="ECO:0007669"/>
    <property type="project" value="TreeGrafter"/>
</dbReference>
<dbReference type="InterPro" id="IPR002153">
    <property type="entry name" value="TRPC_channel"/>
</dbReference>
<dbReference type="Proteomes" id="UP001054857">
    <property type="component" value="Unassembled WGS sequence"/>
</dbReference>
<evidence type="ECO:0000256" key="3">
    <source>
        <dbReference type="ARBA" id="ARBA00022692"/>
    </source>
</evidence>
<feature type="compositionally biased region" description="Gly residues" evidence="8">
    <location>
        <begin position="1652"/>
        <end position="1668"/>
    </location>
</feature>
<comment type="subcellular location">
    <subcellularLocation>
        <location evidence="1">Membrane</location>
        <topology evidence="1">Multi-pass membrane protein</topology>
    </subcellularLocation>
</comment>
<dbReference type="EMBL" id="BMAR01000009">
    <property type="protein sequence ID" value="GFR45338.1"/>
    <property type="molecule type" value="Genomic_DNA"/>
</dbReference>
<keyword evidence="6 9" id="KW-0472">Membrane</keyword>
<reference evidence="11 12" key="1">
    <citation type="journal article" date="2021" name="Sci. Rep.">
        <title>Genome sequencing of the multicellular alga Astrephomene provides insights into convergent evolution of germ-soma differentiation.</title>
        <authorList>
            <person name="Yamashita S."/>
            <person name="Yamamoto K."/>
            <person name="Matsuzaki R."/>
            <person name="Suzuki S."/>
            <person name="Yamaguchi H."/>
            <person name="Hirooka S."/>
            <person name="Minakuchi Y."/>
            <person name="Miyagishima S."/>
            <person name="Kawachi M."/>
            <person name="Toyoda A."/>
            <person name="Nozaki H."/>
        </authorList>
    </citation>
    <scope>NUCLEOTIDE SEQUENCE [LARGE SCALE GENOMIC DNA]</scope>
    <source>
        <strain evidence="11 12">NIES-4017</strain>
    </source>
</reference>
<feature type="compositionally biased region" description="Low complexity" evidence="8">
    <location>
        <begin position="1297"/>
        <end position="1331"/>
    </location>
</feature>
<dbReference type="Gene3D" id="1.10.287.70">
    <property type="match status" value="1"/>
</dbReference>
<feature type="compositionally biased region" description="Acidic residues" evidence="8">
    <location>
        <begin position="1871"/>
        <end position="1881"/>
    </location>
</feature>
<organism evidence="11 12">
    <name type="scientific">Astrephomene gubernaculifera</name>
    <dbReference type="NCBI Taxonomy" id="47775"/>
    <lineage>
        <taxon>Eukaryota</taxon>
        <taxon>Viridiplantae</taxon>
        <taxon>Chlorophyta</taxon>
        <taxon>core chlorophytes</taxon>
        <taxon>Chlorophyceae</taxon>
        <taxon>CS clade</taxon>
        <taxon>Chlamydomonadales</taxon>
        <taxon>Astrephomenaceae</taxon>
        <taxon>Astrephomene</taxon>
    </lineage>
</organism>
<dbReference type="GO" id="GO:0015279">
    <property type="term" value="F:store-operated calcium channel activity"/>
    <property type="evidence" value="ECO:0007669"/>
    <property type="project" value="TreeGrafter"/>
</dbReference>
<name>A0AAD3DRF9_9CHLO</name>
<comment type="caution">
    <text evidence="11">The sequence shown here is derived from an EMBL/GenBank/DDBJ whole genome shotgun (WGS) entry which is preliminary data.</text>
</comment>
<feature type="compositionally biased region" description="Low complexity" evidence="8">
    <location>
        <begin position="1264"/>
        <end position="1289"/>
    </location>
</feature>
<evidence type="ECO:0000259" key="10">
    <source>
        <dbReference type="Pfam" id="PF00520"/>
    </source>
</evidence>
<feature type="domain" description="Ion transport" evidence="10">
    <location>
        <begin position="900"/>
        <end position="1109"/>
    </location>
</feature>
<evidence type="ECO:0000256" key="4">
    <source>
        <dbReference type="ARBA" id="ARBA00022989"/>
    </source>
</evidence>
<feature type="compositionally biased region" description="Low complexity" evidence="8">
    <location>
        <begin position="1912"/>
        <end position="1927"/>
    </location>
</feature>
<feature type="transmembrane region" description="Helical" evidence="9">
    <location>
        <begin position="1134"/>
        <end position="1155"/>
    </location>
</feature>
<feature type="compositionally biased region" description="Low complexity" evidence="8">
    <location>
        <begin position="2077"/>
        <end position="2118"/>
    </location>
</feature>
<dbReference type="GO" id="GO:0034703">
    <property type="term" value="C:cation channel complex"/>
    <property type="evidence" value="ECO:0007669"/>
    <property type="project" value="TreeGrafter"/>
</dbReference>
<evidence type="ECO:0000256" key="2">
    <source>
        <dbReference type="ARBA" id="ARBA00022448"/>
    </source>
</evidence>
<feature type="compositionally biased region" description="Polar residues" evidence="8">
    <location>
        <begin position="1"/>
        <end position="13"/>
    </location>
</feature>
<dbReference type="Pfam" id="PF00520">
    <property type="entry name" value="Ion_trans"/>
    <property type="match status" value="1"/>
</dbReference>
<feature type="transmembrane region" description="Helical" evidence="9">
    <location>
        <begin position="1016"/>
        <end position="1038"/>
    </location>
</feature>
<gene>
    <name evidence="11" type="ORF">Agub_g6706</name>
</gene>
<dbReference type="PANTHER" id="PTHR10117:SF54">
    <property type="entry name" value="TRANSIENT RECEPTOR POTENTIAL-GAMMA PROTEIN"/>
    <property type="match status" value="1"/>
</dbReference>
<feature type="compositionally biased region" description="Low complexity" evidence="8">
    <location>
        <begin position="1246"/>
        <end position="1256"/>
    </location>
</feature>
<feature type="transmembrane region" description="Helical" evidence="9">
    <location>
        <begin position="941"/>
        <end position="959"/>
    </location>
</feature>